<dbReference type="PANTHER" id="PTHR35525:SF3">
    <property type="entry name" value="BLL6575 PROTEIN"/>
    <property type="match status" value="1"/>
</dbReference>
<reference evidence="3" key="1">
    <citation type="journal article" date="2019" name="Int. J. Syst. Evol. Microbiol.">
        <title>The Global Catalogue of Microorganisms (GCM) 10K type strain sequencing project: providing services to taxonomists for standard genome sequencing and annotation.</title>
        <authorList>
            <consortium name="The Broad Institute Genomics Platform"/>
            <consortium name="The Broad Institute Genome Sequencing Center for Infectious Disease"/>
            <person name="Wu L."/>
            <person name="Ma J."/>
        </authorList>
    </citation>
    <scope>NUCLEOTIDE SEQUENCE [LARGE SCALE GENOMIC DNA]</scope>
    <source>
        <strain evidence="3">CCM 7855</strain>
    </source>
</reference>
<dbReference type="PANTHER" id="PTHR35525">
    <property type="entry name" value="BLL6575 PROTEIN"/>
    <property type="match status" value="1"/>
</dbReference>
<organism evidence="2 3">
    <name type="scientific">Williamsia phyllosphaerae</name>
    <dbReference type="NCBI Taxonomy" id="885042"/>
    <lineage>
        <taxon>Bacteria</taxon>
        <taxon>Bacillati</taxon>
        <taxon>Actinomycetota</taxon>
        <taxon>Actinomycetes</taxon>
        <taxon>Mycobacteriales</taxon>
        <taxon>Nocardiaceae</taxon>
        <taxon>Williamsia</taxon>
    </lineage>
</organism>
<accession>A0ABQ1UGR6</accession>
<name>A0ABQ1UGR6_9NOCA</name>
<gene>
    <name evidence="2" type="ORF">GCM10007298_11250</name>
</gene>
<evidence type="ECO:0000313" key="2">
    <source>
        <dbReference type="EMBL" id="GGF16995.1"/>
    </source>
</evidence>
<dbReference type="Pfam" id="PF11706">
    <property type="entry name" value="zf-CGNR"/>
    <property type="match status" value="1"/>
</dbReference>
<proteinExistence type="predicted"/>
<evidence type="ECO:0000259" key="1">
    <source>
        <dbReference type="Pfam" id="PF11706"/>
    </source>
</evidence>
<feature type="domain" description="Zinc finger CGNR" evidence="1">
    <location>
        <begin position="150"/>
        <end position="196"/>
    </location>
</feature>
<sequence length="201" mass="22447">MWRDGLFNGEVVMSPLCCHGLVHLNPYGEYAVLLAASLANDWPDTCDGIEERTRDFGMTMSFRIGADDHAQTRAVIDEWLRMVDAPTEDERARLLNETMSVAAAYPRLTNHDDEGWHLHYRDRDQSLAHVLTAVISVGTALHLTTRGMHRIGRCAAGESGGASCEKVIVDVTRNGTQRYCSVRCANRSAVRRHRARAAARR</sequence>
<dbReference type="EMBL" id="BMCS01000001">
    <property type="protein sequence ID" value="GGF16995.1"/>
    <property type="molecule type" value="Genomic_DNA"/>
</dbReference>
<dbReference type="InterPro" id="IPR010852">
    <property type="entry name" value="ABATE"/>
</dbReference>
<dbReference type="Gene3D" id="1.10.3300.10">
    <property type="entry name" value="Jann2411-like domain"/>
    <property type="match status" value="1"/>
</dbReference>
<comment type="caution">
    <text evidence="2">The sequence shown here is derived from an EMBL/GenBank/DDBJ whole genome shotgun (WGS) entry which is preliminary data.</text>
</comment>
<keyword evidence="3" id="KW-1185">Reference proteome</keyword>
<dbReference type="SUPFAM" id="SSF160904">
    <property type="entry name" value="Jann2411-like"/>
    <property type="match status" value="1"/>
</dbReference>
<evidence type="ECO:0000313" key="3">
    <source>
        <dbReference type="Proteomes" id="UP000632454"/>
    </source>
</evidence>
<dbReference type="Proteomes" id="UP000632454">
    <property type="component" value="Unassembled WGS sequence"/>
</dbReference>
<protein>
    <recommendedName>
        <fullName evidence="1">Zinc finger CGNR domain-containing protein</fullName>
    </recommendedName>
</protein>
<dbReference type="InterPro" id="IPR023286">
    <property type="entry name" value="ABATE_dom_sf"/>
</dbReference>
<dbReference type="InterPro" id="IPR021005">
    <property type="entry name" value="Znf_CGNR"/>
</dbReference>